<dbReference type="Pfam" id="PF03873">
    <property type="entry name" value="RseA_C"/>
    <property type="match status" value="1"/>
</dbReference>
<dbReference type="PANTHER" id="PTHR38104">
    <property type="match status" value="1"/>
</dbReference>
<feature type="domain" description="Anti sigma-E protein RseA C-terminal" evidence="9">
    <location>
        <begin position="129"/>
        <end position="182"/>
    </location>
</feature>
<dbReference type="SUPFAM" id="SSF89069">
    <property type="entry name" value="N-terminal, cytoplasmic domain of anti-sigmaE factor RseA"/>
    <property type="match status" value="1"/>
</dbReference>
<evidence type="ECO:0000313" key="11">
    <source>
        <dbReference type="Proteomes" id="UP000030901"/>
    </source>
</evidence>
<keyword evidence="7" id="KW-0997">Cell inner membrane</keyword>
<comment type="similarity">
    <text evidence="2 7">Belongs to the RseA family.</text>
</comment>
<dbReference type="InterPro" id="IPR026279">
    <property type="entry name" value="RseA"/>
</dbReference>
<name>A0A0A7S1K6_FRIPE</name>
<keyword evidence="3 7" id="KW-1003">Cell membrane</keyword>
<dbReference type="RefSeq" id="WP_052236872.1">
    <property type="nucleotide sequence ID" value="NZ_CALYQC010000011.1"/>
</dbReference>
<feature type="domain" description="Anti sigma-E protein RseA N-terminal" evidence="8">
    <location>
        <begin position="5"/>
        <end position="77"/>
    </location>
</feature>
<dbReference type="InterPro" id="IPR005573">
    <property type="entry name" value="Anti-sigma_E_RseA_C"/>
</dbReference>
<comment type="subcellular location">
    <subcellularLocation>
        <location evidence="7">Cell inner membrane</location>
    </subcellularLocation>
    <subcellularLocation>
        <location evidence="1">Cell membrane</location>
        <topology evidence="1">Single-pass membrane protein</topology>
    </subcellularLocation>
</comment>
<dbReference type="EMBL" id="CP009056">
    <property type="protein sequence ID" value="AJA45405.1"/>
    <property type="molecule type" value="Genomic_DNA"/>
</dbReference>
<comment type="subunit">
    <text evidence="7">Interacts 1:1 with ECF RNA polymerase sigma-E (RpoE); this inhibits the interaction of sigma-E with the RNA polymerase catalytic core and leads to a decreased expression of sigma-E-regulated genes. Interacts with RseB.</text>
</comment>
<evidence type="ECO:0000256" key="7">
    <source>
        <dbReference type="PIRNR" id="PIRNR016938"/>
    </source>
</evidence>
<evidence type="ECO:0000256" key="2">
    <source>
        <dbReference type="ARBA" id="ARBA00005837"/>
    </source>
</evidence>
<evidence type="ECO:0000256" key="6">
    <source>
        <dbReference type="ARBA" id="ARBA00023136"/>
    </source>
</evidence>
<dbReference type="PANTHER" id="PTHR38104:SF1">
    <property type="entry name" value="ANTI-SIGMA-E FACTOR RSEA"/>
    <property type="match status" value="1"/>
</dbReference>
<dbReference type="HOGENOM" id="CLU_108851_1_0_6"/>
<dbReference type="CDD" id="cd16328">
    <property type="entry name" value="RseA_N"/>
    <property type="match status" value="1"/>
</dbReference>
<dbReference type="InterPro" id="IPR036147">
    <property type="entry name" value="Anti-sigma_E_RseA_N_sf"/>
</dbReference>
<evidence type="ECO:0000256" key="5">
    <source>
        <dbReference type="ARBA" id="ARBA00022989"/>
    </source>
</evidence>
<dbReference type="Proteomes" id="UP000030901">
    <property type="component" value="Chromosome"/>
</dbReference>
<evidence type="ECO:0000259" key="9">
    <source>
        <dbReference type="Pfam" id="PF03873"/>
    </source>
</evidence>
<dbReference type="KEGG" id="fpp:FPB0191_01589"/>
<protein>
    <recommendedName>
        <fullName evidence="7">Anti-sigma-E factor RseA</fullName>
    </recommendedName>
    <alternativeName>
        <fullName evidence="7">Regulator of SigE</fullName>
    </alternativeName>
    <alternativeName>
        <fullName evidence="7">Sigma-E anti-sigma factor RseA</fullName>
    </alternativeName>
    <alternativeName>
        <fullName evidence="7">Sigma-E factor negative regulatory protein</fullName>
    </alternativeName>
</protein>
<dbReference type="Pfam" id="PF03872">
    <property type="entry name" value="RseA_N"/>
    <property type="match status" value="1"/>
</dbReference>
<evidence type="ECO:0000256" key="4">
    <source>
        <dbReference type="ARBA" id="ARBA00022692"/>
    </source>
</evidence>
<comment type="function">
    <text evidence="7">An anti-sigma factor for extracytoplasmic function (ECF) sigma factor sigma-E (RpoE). ECF sigma factors are held in an inactive form by an anti-sigma factor until released by regulated intramembrane proteolysis (RIP). RIP occurs when an extracytoplasmic signal triggers a concerted proteolytic cascade to transmit information and elicit cellular responses. The membrane-spanning regulatory substrate protein is first cut periplasmically (site-1 protease, S1P, DegS), then within the membrane itself (site-2 protease, S2P, RseP), while cytoplasmic proteases finish degrading the anti-sigma factor, liberating sigma-E.</text>
</comment>
<keyword evidence="4" id="KW-0812">Transmembrane</keyword>
<evidence type="ECO:0000259" key="8">
    <source>
        <dbReference type="Pfam" id="PF03872"/>
    </source>
</evidence>
<dbReference type="PIRSF" id="PIRSF016938">
    <property type="entry name" value="RseA"/>
    <property type="match status" value="1"/>
</dbReference>
<gene>
    <name evidence="10" type="ORF">FPB0191_01589</name>
</gene>
<evidence type="ECO:0000256" key="3">
    <source>
        <dbReference type="ARBA" id="ARBA00022475"/>
    </source>
</evidence>
<dbReference type="GO" id="GO:0016989">
    <property type="term" value="F:sigma factor antagonist activity"/>
    <property type="evidence" value="ECO:0007669"/>
    <property type="project" value="InterPro"/>
</dbReference>
<keyword evidence="5" id="KW-1133">Transmembrane helix</keyword>
<proteinExistence type="inferred from homology"/>
<dbReference type="Gene3D" id="1.10.10.880">
    <property type="entry name" value="Anti sigma-E protein RseA, N-terminal domain"/>
    <property type="match status" value="1"/>
</dbReference>
<dbReference type="GO" id="GO:0005886">
    <property type="term" value="C:plasma membrane"/>
    <property type="evidence" value="ECO:0007669"/>
    <property type="project" value="UniProtKB-SubCell"/>
</dbReference>
<organism evidence="10 11">
    <name type="scientific">Frischella perrara</name>
    <dbReference type="NCBI Taxonomy" id="1267021"/>
    <lineage>
        <taxon>Bacteria</taxon>
        <taxon>Pseudomonadati</taxon>
        <taxon>Pseudomonadota</taxon>
        <taxon>Gammaproteobacteria</taxon>
        <taxon>Orbales</taxon>
        <taxon>Orbaceae</taxon>
        <taxon>Frischella</taxon>
    </lineage>
</organism>
<sequence length="185" mass="20842">MLKKQKEQLSSLMDDEKCETAFIDAVLSQPELQQCWRRYHVARDVMQGRSEVNCLNLDISDKVAQLIKTEDILDQPLTENVAVPALSRLIWLKTKDVFAKLGQVGLAACVTLGIIGVVQYNSNSSNNNDIPVLNTMPVGVNLAPVGGTNPTNNYEPQHDTISNQQYDKIRLLVQDYELQRRLNFQ</sequence>
<dbReference type="OrthoDB" id="6194196at2"/>
<dbReference type="AlphaFoldDB" id="A0A0A7S1K6"/>
<dbReference type="InterPro" id="IPR052383">
    <property type="entry name" value="Anti-sigma-E_RseA-like"/>
</dbReference>
<dbReference type="STRING" id="1267021.FPB0191_01589"/>
<keyword evidence="11" id="KW-1185">Reference proteome</keyword>
<accession>A0A0A7S1K6</accession>
<reference evidence="10 11" key="1">
    <citation type="journal article" date="2014" name="Appl. Environ. Microbiol.">
        <title>Gut symbionts from distinct hosts exhibit genotoxic activity via divergent colibactin biosynthetic pathways.</title>
        <authorList>
            <person name="Engel P."/>
            <person name="Vizcaino M.I."/>
            <person name="Crawford J.M."/>
        </authorList>
    </citation>
    <scope>NUCLEOTIDE SEQUENCE [LARGE SCALE GENOMIC DNA]</scope>
    <source>
        <strain evidence="10 11">PEB0191</strain>
    </source>
</reference>
<evidence type="ECO:0000313" key="10">
    <source>
        <dbReference type="EMBL" id="AJA45405.1"/>
    </source>
</evidence>
<keyword evidence="6 7" id="KW-0472">Membrane</keyword>
<dbReference type="InterPro" id="IPR005572">
    <property type="entry name" value="Anti-sigma_E_RseA_N"/>
</dbReference>
<evidence type="ECO:0000256" key="1">
    <source>
        <dbReference type="ARBA" id="ARBA00004162"/>
    </source>
</evidence>